<reference evidence="5 6" key="1">
    <citation type="journal article" date="2011" name="Proc. Natl. Acad. Sci. U.S.A.">
        <title>Comparative genomics of xylose-fermenting fungi for enhanced biofuel production.</title>
        <authorList>
            <person name="Wohlbach D.J."/>
            <person name="Kuo A."/>
            <person name="Sato T.K."/>
            <person name="Potts K.M."/>
            <person name="Salamov A.A."/>
            <person name="LaButti K.M."/>
            <person name="Sun H."/>
            <person name="Clum A."/>
            <person name="Pangilinan J.L."/>
            <person name="Lindquist E.A."/>
            <person name="Lucas S."/>
            <person name="Lapidus A."/>
            <person name="Jin M."/>
            <person name="Gunawan C."/>
            <person name="Balan V."/>
            <person name="Dale B.E."/>
            <person name="Jeffries T.W."/>
            <person name="Zinkel R."/>
            <person name="Barry K.W."/>
            <person name="Grigoriev I.V."/>
            <person name="Gasch A.P."/>
        </authorList>
    </citation>
    <scope>NUCLEOTIDE SEQUENCE [LARGE SCALE GENOMIC DNA]</scope>
    <source>
        <strain evidence="6">NRRL Y-27907 / 11-Y1</strain>
    </source>
</reference>
<organism evidence="6">
    <name type="scientific">Spathaspora passalidarum (strain NRRL Y-27907 / 11-Y1)</name>
    <dbReference type="NCBI Taxonomy" id="619300"/>
    <lineage>
        <taxon>Eukaryota</taxon>
        <taxon>Fungi</taxon>
        <taxon>Dikarya</taxon>
        <taxon>Ascomycota</taxon>
        <taxon>Saccharomycotina</taxon>
        <taxon>Pichiomycetes</taxon>
        <taxon>Debaryomycetaceae</taxon>
        <taxon>Spathaspora</taxon>
    </lineage>
</organism>
<protein>
    <recommendedName>
        <fullName evidence="7">Lipid droplet-associated hydrolase</fullName>
    </recommendedName>
</protein>
<evidence type="ECO:0000256" key="4">
    <source>
        <dbReference type="ARBA" id="ARBA00022801"/>
    </source>
</evidence>
<comment type="similarity">
    <text evidence="2">Belongs to the AB hydrolase superfamily. LDAH family.</text>
</comment>
<keyword evidence="6" id="KW-1185">Reference proteome</keyword>
<accession>G3AI21</accession>
<dbReference type="GO" id="GO:0019915">
    <property type="term" value="P:lipid storage"/>
    <property type="evidence" value="ECO:0007669"/>
    <property type="project" value="InterPro"/>
</dbReference>
<comment type="subcellular location">
    <subcellularLocation>
        <location evidence="1">Lipid droplet</location>
    </subcellularLocation>
</comment>
<dbReference type="KEGG" id="spaa:SPAPADRAFT_54487"/>
<dbReference type="SUPFAM" id="SSF53474">
    <property type="entry name" value="alpha/beta-Hydrolases"/>
    <property type="match status" value="1"/>
</dbReference>
<name>G3AI21_SPAPN</name>
<dbReference type="AlphaFoldDB" id="G3AI21"/>
<evidence type="ECO:0008006" key="7">
    <source>
        <dbReference type="Google" id="ProtNLM"/>
    </source>
</evidence>
<dbReference type="Proteomes" id="UP000000709">
    <property type="component" value="Unassembled WGS sequence"/>
</dbReference>
<dbReference type="EMBL" id="GL996500">
    <property type="protein sequence ID" value="EGW34335.1"/>
    <property type="molecule type" value="Genomic_DNA"/>
</dbReference>
<evidence type="ECO:0000256" key="3">
    <source>
        <dbReference type="ARBA" id="ARBA00022677"/>
    </source>
</evidence>
<dbReference type="InterPro" id="IPR029058">
    <property type="entry name" value="AB_hydrolase_fold"/>
</dbReference>
<dbReference type="GO" id="GO:0016298">
    <property type="term" value="F:lipase activity"/>
    <property type="evidence" value="ECO:0007669"/>
    <property type="project" value="InterPro"/>
</dbReference>
<dbReference type="eggNOG" id="KOG3975">
    <property type="taxonomic scope" value="Eukaryota"/>
</dbReference>
<evidence type="ECO:0000256" key="1">
    <source>
        <dbReference type="ARBA" id="ARBA00004502"/>
    </source>
</evidence>
<dbReference type="FunCoup" id="G3AI21">
    <property type="interactions" value="97"/>
</dbReference>
<dbReference type="GeneID" id="18871868"/>
<proteinExistence type="inferred from homology"/>
<dbReference type="InterPro" id="IPR019363">
    <property type="entry name" value="LDAH"/>
</dbReference>
<evidence type="ECO:0000313" key="5">
    <source>
        <dbReference type="EMBL" id="EGW34335.1"/>
    </source>
</evidence>
<dbReference type="OrthoDB" id="448051at2759"/>
<keyword evidence="4" id="KW-0378">Hydrolase</keyword>
<dbReference type="PANTHER" id="PTHR13390">
    <property type="entry name" value="LIPASE"/>
    <property type="match status" value="1"/>
</dbReference>
<dbReference type="PANTHER" id="PTHR13390:SF0">
    <property type="entry name" value="LIPID DROPLET-ASSOCIATED HYDROLASE"/>
    <property type="match status" value="1"/>
</dbReference>
<evidence type="ECO:0000313" key="6">
    <source>
        <dbReference type="Proteomes" id="UP000000709"/>
    </source>
</evidence>
<dbReference type="Pfam" id="PF10230">
    <property type="entry name" value="LIDHydrolase"/>
    <property type="match status" value="1"/>
</dbReference>
<dbReference type="HOGENOM" id="CLU_018394_1_1_1"/>
<dbReference type="InParanoid" id="G3AI21"/>
<keyword evidence="3" id="KW-0551">Lipid droplet</keyword>
<dbReference type="GO" id="GO:0005811">
    <property type="term" value="C:lipid droplet"/>
    <property type="evidence" value="ECO:0007669"/>
    <property type="project" value="UniProtKB-SubCell"/>
</dbReference>
<dbReference type="RefSeq" id="XP_007373919.1">
    <property type="nucleotide sequence ID" value="XM_007373857.1"/>
</dbReference>
<gene>
    <name evidence="5" type="ORF">SPAPADRAFT_54487</name>
</gene>
<dbReference type="OMA" id="LIGYYHT"/>
<sequence>MLNLLDIEPKTTIYHKLPLKNLDGDECDLLLMIPGNPGLIEFYMTYLDLIQEQFPYMEILGISHAGFSGSAISEKTYDLSFQISHKYDIVKKFILDKYASAGKKTNLYTLAHSMGCYVYQRALWEILHDKELDGKVTVKFSGLITPTILDIAQSPSGTKVNFMINWNIPFIWFALLLCSFLNLILSEEAMQNVVALRLIPRRKRKALGVENSIVGGVKLLKSKEIINQALTLASEEMKEINSDHKINDWYFHHLSDKKWVFFANKDRWIGNKTREYLIQQYGNGSGQKFEICNNKSEPIMHNFCVSQSEEFADITVNRIKALCESD</sequence>
<evidence type="ECO:0000256" key="2">
    <source>
        <dbReference type="ARBA" id="ARBA00008300"/>
    </source>
</evidence>